<accession>A0A061DMK1</accession>
<keyword evidence="2" id="KW-1185">Reference proteome</keyword>
<organism evidence="1 2">
    <name type="scientific">Theobroma cacao</name>
    <name type="common">Cacao</name>
    <name type="synonym">Cocoa</name>
    <dbReference type="NCBI Taxonomy" id="3641"/>
    <lineage>
        <taxon>Eukaryota</taxon>
        <taxon>Viridiplantae</taxon>
        <taxon>Streptophyta</taxon>
        <taxon>Embryophyta</taxon>
        <taxon>Tracheophyta</taxon>
        <taxon>Spermatophyta</taxon>
        <taxon>Magnoliopsida</taxon>
        <taxon>eudicotyledons</taxon>
        <taxon>Gunneridae</taxon>
        <taxon>Pentapetalae</taxon>
        <taxon>rosids</taxon>
        <taxon>malvids</taxon>
        <taxon>Malvales</taxon>
        <taxon>Malvaceae</taxon>
        <taxon>Byttnerioideae</taxon>
        <taxon>Theobroma</taxon>
    </lineage>
</organism>
<gene>
    <name evidence="1" type="ORF">TCM_002948</name>
</gene>
<name>A0A061DMK1_THECC</name>
<dbReference type="HOGENOM" id="CLU_2311243_0_0_1"/>
<dbReference type="Gramene" id="EOX93940">
    <property type="protein sequence ID" value="EOX93940"/>
    <property type="gene ID" value="TCM_002948"/>
</dbReference>
<dbReference type="InParanoid" id="A0A061DMK1"/>
<proteinExistence type="predicted"/>
<dbReference type="Proteomes" id="UP000026915">
    <property type="component" value="Chromosome 1"/>
</dbReference>
<reference evidence="1 2" key="1">
    <citation type="journal article" date="2013" name="Genome Biol.">
        <title>The genome sequence of the most widely cultivated cacao type and its use to identify candidate genes regulating pod color.</title>
        <authorList>
            <person name="Motamayor J.C."/>
            <person name="Mockaitis K."/>
            <person name="Schmutz J."/>
            <person name="Haiminen N."/>
            <person name="Iii D.L."/>
            <person name="Cornejo O."/>
            <person name="Findley S.D."/>
            <person name="Zheng P."/>
            <person name="Utro F."/>
            <person name="Royaert S."/>
            <person name="Saski C."/>
            <person name="Jenkins J."/>
            <person name="Podicheti R."/>
            <person name="Zhao M."/>
            <person name="Scheffler B.E."/>
            <person name="Stack J.C."/>
            <person name="Feltus F.A."/>
            <person name="Mustiga G.M."/>
            <person name="Amores F."/>
            <person name="Phillips W."/>
            <person name="Marelli J.P."/>
            <person name="May G.D."/>
            <person name="Shapiro H."/>
            <person name="Ma J."/>
            <person name="Bustamante C.D."/>
            <person name="Schnell R.J."/>
            <person name="Main D."/>
            <person name="Gilbert D."/>
            <person name="Parida L."/>
            <person name="Kuhn D.N."/>
        </authorList>
    </citation>
    <scope>NUCLEOTIDE SEQUENCE [LARGE SCALE GENOMIC DNA]</scope>
    <source>
        <strain evidence="2">cv. Matina 1-6</strain>
    </source>
</reference>
<dbReference type="AlphaFoldDB" id="A0A061DMK1"/>
<protein>
    <submittedName>
        <fullName evidence="1">Uncharacterized protein</fullName>
    </submittedName>
</protein>
<evidence type="ECO:0000313" key="1">
    <source>
        <dbReference type="EMBL" id="EOX93940.1"/>
    </source>
</evidence>
<evidence type="ECO:0000313" key="2">
    <source>
        <dbReference type="Proteomes" id="UP000026915"/>
    </source>
</evidence>
<dbReference type="EMBL" id="CM001879">
    <property type="protein sequence ID" value="EOX93940.1"/>
    <property type="molecule type" value="Genomic_DNA"/>
</dbReference>
<sequence>MVLCFARGMNSRRQFDLRLNGSRYPVTICVCMQRWCTGRDLILYSLLQHARDLCSVSYFSAEHDLFLYLLATLHDLTMSKGRPLVDLMCIRCEIAWERLR</sequence>